<feature type="compositionally biased region" description="Basic residues" evidence="1">
    <location>
        <begin position="49"/>
        <end position="61"/>
    </location>
</feature>
<evidence type="ECO:0000256" key="1">
    <source>
        <dbReference type="SAM" id="MobiDB-lite"/>
    </source>
</evidence>
<dbReference type="AlphaFoldDB" id="A0A9N8DR94"/>
<feature type="region of interest" description="Disordered" evidence="1">
    <location>
        <begin position="117"/>
        <end position="139"/>
    </location>
</feature>
<feature type="compositionally biased region" description="Polar residues" evidence="1">
    <location>
        <begin position="62"/>
        <end position="81"/>
    </location>
</feature>
<accession>A0A9N8DR94</accession>
<comment type="caution">
    <text evidence="2">The sequence shown here is derived from an EMBL/GenBank/DDBJ whole genome shotgun (WGS) entry which is preliminary data.</text>
</comment>
<name>A0A9N8DR94_9STRA</name>
<reference evidence="2" key="1">
    <citation type="submission" date="2020-06" db="EMBL/GenBank/DDBJ databases">
        <authorList>
            <consortium name="Plant Systems Biology data submission"/>
        </authorList>
    </citation>
    <scope>NUCLEOTIDE SEQUENCE</scope>
    <source>
        <strain evidence="2">D6</strain>
    </source>
</reference>
<proteinExistence type="predicted"/>
<sequence>MGNTAGSSLKRSHSQECLDAALVDAAMARTTGTGTGTGTGNGTGTTRRSSQRGPRKSKRNSSTRTGTGTIPTEATSSSMGNSRGIPRDLLLLMMDDVSHRRILNEFSQRDLMADYSSASNCSNGTQATTGTSASASMTRRLSSQDFANSISQMNPQDVLRQLEDIASDGMEGADEYLHSLKQLGQT</sequence>
<evidence type="ECO:0000313" key="3">
    <source>
        <dbReference type="Proteomes" id="UP001153069"/>
    </source>
</evidence>
<dbReference type="Proteomes" id="UP001153069">
    <property type="component" value="Unassembled WGS sequence"/>
</dbReference>
<organism evidence="2 3">
    <name type="scientific">Seminavis robusta</name>
    <dbReference type="NCBI Taxonomy" id="568900"/>
    <lineage>
        <taxon>Eukaryota</taxon>
        <taxon>Sar</taxon>
        <taxon>Stramenopiles</taxon>
        <taxon>Ochrophyta</taxon>
        <taxon>Bacillariophyta</taxon>
        <taxon>Bacillariophyceae</taxon>
        <taxon>Bacillariophycidae</taxon>
        <taxon>Naviculales</taxon>
        <taxon>Naviculaceae</taxon>
        <taxon>Seminavis</taxon>
    </lineage>
</organism>
<keyword evidence="3" id="KW-1185">Reference proteome</keyword>
<feature type="compositionally biased region" description="Gly residues" evidence="1">
    <location>
        <begin position="33"/>
        <end position="43"/>
    </location>
</feature>
<protein>
    <submittedName>
        <fullName evidence="2">Uncharacterized protein</fullName>
    </submittedName>
</protein>
<gene>
    <name evidence="2" type="ORF">SEMRO_226_G091940.1</name>
</gene>
<feature type="compositionally biased region" description="Low complexity" evidence="1">
    <location>
        <begin position="125"/>
        <end position="138"/>
    </location>
</feature>
<dbReference type="EMBL" id="CAICTM010000225">
    <property type="protein sequence ID" value="CAB9505276.1"/>
    <property type="molecule type" value="Genomic_DNA"/>
</dbReference>
<evidence type="ECO:0000313" key="2">
    <source>
        <dbReference type="EMBL" id="CAB9505276.1"/>
    </source>
</evidence>
<feature type="region of interest" description="Disordered" evidence="1">
    <location>
        <begin position="30"/>
        <end position="83"/>
    </location>
</feature>